<organism evidence="1 2">
    <name type="scientific">Leucobacter albus</name>
    <dbReference type="NCBI Taxonomy" id="272210"/>
    <lineage>
        <taxon>Bacteria</taxon>
        <taxon>Bacillati</taxon>
        <taxon>Actinomycetota</taxon>
        <taxon>Actinomycetes</taxon>
        <taxon>Micrococcales</taxon>
        <taxon>Microbacteriaceae</taxon>
        <taxon>Leucobacter</taxon>
    </lineage>
</organism>
<accession>A0ABW3TPL1</accession>
<evidence type="ECO:0008006" key="3">
    <source>
        <dbReference type="Google" id="ProtNLM"/>
    </source>
</evidence>
<comment type="caution">
    <text evidence="1">The sequence shown here is derived from an EMBL/GenBank/DDBJ whole genome shotgun (WGS) entry which is preliminary data.</text>
</comment>
<proteinExistence type="predicted"/>
<evidence type="ECO:0000313" key="2">
    <source>
        <dbReference type="Proteomes" id="UP001597181"/>
    </source>
</evidence>
<dbReference type="RefSeq" id="WP_343960666.1">
    <property type="nucleotide sequence ID" value="NZ_BAAAKZ010000008.1"/>
</dbReference>
<name>A0ABW3TPL1_9MICO</name>
<sequence length="126" mass="13712">MEAYEFPNAEAALLEVVRDVLAVEASVEVLKPRPELFVQLSRVGGVARMITDRPMVVCCAWGPSWEEAFTLASGLRRLVHSLTSLDGLPVYRVREVGGLARSPDPVAGSPRYQFTAELSLRGSTAP</sequence>
<dbReference type="Proteomes" id="UP001597181">
    <property type="component" value="Unassembled WGS sequence"/>
</dbReference>
<dbReference type="EMBL" id="JBHTLY010000005">
    <property type="protein sequence ID" value="MFD1202681.1"/>
    <property type="molecule type" value="Genomic_DNA"/>
</dbReference>
<gene>
    <name evidence="1" type="ORF">ACFQ3U_12340</name>
</gene>
<reference evidence="2" key="1">
    <citation type="journal article" date="2019" name="Int. J. Syst. Evol. Microbiol.">
        <title>The Global Catalogue of Microorganisms (GCM) 10K type strain sequencing project: providing services to taxonomists for standard genome sequencing and annotation.</title>
        <authorList>
            <consortium name="The Broad Institute Genomics Platform"/>
            <consortium name="The Broad Institute Genome Sequencing Center for Infectious Disease"/>
            <person name="Wu L."/>
            <person name="Ma J."/>
        </authorList>
    </citation>
    <scope>NUCLEOTIDE SEQUENCE [LARGE SCALE GENOMIC DNA]</scope>
    <source>
        <strain evidence="2">CCUG 50213</strain>
    </source>
</reference>
<evidence type="ECO:0000313" key="1">
    <source>
        <dbReference type="EMBL" id="MFD1202681.1"/>
    </source>
</evidence>
<protein>
    <recommendedName>
        <fullName evidence="3">Tail terminator</fullName>
    </recommendedName>
</protein>
<keyword evidence="2" id="KW-1185">Reference proteome</keyword>